<organism evidence="1 2">
    <name type="scientific">Larimichthys crocea</name>
    <name type="common">Large yellow croaker</name>
    <name type="synonym">Pseudosciaena crocea</name>
    <dbReference type="NCBI Taxonomy" id="215358"/>
    <lineage>
        <taxon>Eukaryota</taxon>
        <taxon>Metazoa</taxon>
        <taxon>Chordata</taxon>
        <taxon>Craniata</taxon>
        <taxon>Vertebrata</taxon>
        <taxon>Euteleostomi</taxon>
        <taxon>Actinopterygii</taxon>
        <taxon>Neopterygii</taxon>
        <taxon>Teleostei</taxon>
        <taxon>Neoteleostei</taxon>
        <taxon>Acanthomorphata</taxon>
        <taxon>Eupercaria</taxon>
        <taxon>Sciaenidae</taxon>
        <taxon>Larimichthys</taxon>
    </lineage>
</organism>
<keyword evidence="2" id="KW-1185">Reference proteome</keyword>
<evidence type="ECO:0000313" key="1">
    <source>
        <dbReference type="EMBL" id="TMS08159.1"/>
    </source>
</evidence>
<gene>
    <name evidence="1" type="ORF">E3U43_005642</name>
</gene>
<protein>
    <submittedName>
        <fullName evidence="1">Uncharacterized protein</fullName>
    </submittedName>
</protein>
<name>A0ACD3QM30_LARCR</name>
<dbReference type="EMBL" id="CM011690">
    <property type="protein sequence ID" value="TMS08159.1"/>
    <property type="molecule type" value="Genomic_DNA"/>
</dbReference>
<comment type="caution">
    <text evidence="1">The sequence shown here is derived from an EMBL/GenBank/DDBJ whole genome shotgun (WGS) entry which is preliminary data.</text>
</comment>
<dbReference type="Proteomes" id="UP000793456">
    <property type="component" value="Chromosome XVII"/>
</dbReference>
<accession>A0ACD3QM30</accession>
<sequence length="286" mass="31452">MATLVESAEMETLGGQSNTGVSPTSSNPSQHFNDSKFYLLVVIGEITTEDHLKCAIADIEKGIRSWDTNLIDCNLDQELKLFVSRHSARFSAEVRGQRILHHKSNVLETVVLINPSDDAVSTETRPDTSFSFSLGNASENTGELILQSGAFSFFKFIDIFTDQENHQPQVDSSNSPNHAVTFSPPVAGDSALFAVNGFNMLINGGSDRKSCFWKLVRHLDRVDSILLTHIGDDNLPGINSMLQRKVAELEEEQSQGSTANSDWVKNMISPDIGVVFVNLPENLEIP</sequence>
<reference evidence="1" key="1">
    <citation type="submission" date="2018-11" db="EMBL/GenBank/DDBJ databases">
        <title>The sequence and de novo assembly of Larimichthys crocea genome using PacBio and Hi-C technologies.</title>
        <authorList>
            <person name="Xu P."/>
            <person name="Chen B."/>
            <person name="Zhou Z."/>
            <person name="Ke Q."/>
            <person name="Wu Y."/>
            <person name="Bai H."/>
            <person name="Pu F."/>
        </authorList>
    </citation>
    <scope>NUCLEOTIDE SEQUENCE</scope>
    <source>
        <tissue evidence="1">Muscle</tissue>
    </source>
</reference>
<proteinExistence type="predicted"/>
<evidence type="ECO:0000313" key="2">
    <source>
        <dbReference type="Proteomes" id="UP000793456"/>
    </source>
</evidence>